<dbReference type="Pfam" id="PF00822">
    <property type="entry name" value="PMP22_Claudin"/>
    <property type="match status" value="1"/>
</dbReference>
<name>A0A0H5FPR5_HYDVU</name>
<dbReference type="AlphaFoldDB" id="A0A0H5FPR5"/>
<dbReference type="PANTHER" id="PTHR10671:SF108">
    <property type="entry name" value="CLAUDIN FAMILY PROTEIN-RELATED"/>
    <property type="match status" value="1"/>
</dbReference>
<dbReference type="InterPro" id="IPR004031">
    <property type="entry name" value="PMP22/EMP/MP20/Claudin"/>
</dbReference>
<keyword evidence="2 5" id="KW-0812">Transmembrane</keyword>
<keyword evidence="3 5" id="KW-1133">Transmembrane helix</keyword>
<evidence type="ECO:0000256" key="3">
    <source>
        <dbReference type="ARBA" id="ARBA00022989"/>
    </source>
</evidence>
<dbReference type="Gene3D" id="1.20.140.150">
    <property type="match status" value="1"/>
</dbReference>
<evidence type="ECO:0000256" key="2">
    <source>
        <dbReference type="ARBA" id="ARBA00022692"/>
    </source>
</evidence>
<dbReference type="OrthoDB" id="6137544at2759"/>
<evidence type="ECO:0000256" key="1">
    <source>
        <dbReference type="ARBA" id="ARBA00004141"/>
    </source>
</evidence>
<feature type="transmembrane region" description="Helical" evidence="5">
    <location>
        <begin position="127"/>
        <end position="147"/>
    </location>
</feature>
<proteinExistence type="evidence at transcript level"/>
<organism evidence="6">
    <name type="scientific">Hydra vulgaris</name>
    <name type="common">Hydra</name>
    <name type="synonym">Hydra attenuata</name>
    <dbReference type="NCBI Taxonomy" id="6087"/>
    <lineage>
        <taxon>Eukaryota</taxon>
        <taxon>Metazoa</taxon>
        <taxon>Cnidaria</taxon>
        <taxon>Hydrozoa</taxon>
        <taxon>Hydroidolina</taxon>
        <taxon>Anthoathecata</taxon>
        <taxon>Aplanulata</taxon>
        <taxon>Hydridae</taxon>
        <taxon>Hydra</taxon>
    </lineage>
</organism>
<protein>
    <submittedName>
        <fullName evidence="6">Claudin-like 10</fullName>
    </submittedName>
</protein>
<dbReference type="PANTHER" id="PTHR10671">
    <property type="entry name" value="EPITHELIAL MEMBRANE PROTEIN-RELATED"/>
    <property type="match status" value="1"/>
</dbReference>
<evidence type="ECO:0000256" key="4">
    <source>
        <dbReference type="ARBA" id="ARBA00023136"/>
    </source>
</evidence>
<feature type="transmembrane region" description="Helical" evidence="5">
    <location>
        <begin position="98"/>
        <end position="115"/>
    </location>
</feature>
<keyword evidence="4 5" id="KW-0472">Membrane</keyword>
<accession>A0A0H5FPR5</accession>
<gene>
    <name evidence="6" type="primary">CLDNL10</name>
</gene>
<dbReference type="InterPro" id="IPR050579">
    <property type="entry name" value="PMP-22/EMP/MP20-like"/>
</dbReference>
<sequence length="156" mass="17331">MALLNIIQCVLTCVGIGFAISSTVGNSWWKQELSDNSIHAGLWNLCNLYTCVFMSNVPNFLTVTRAFMITGCVSYFVAFVLSFLTYSKKIKNPKISGTLLCATAIFMAVGISVYTNNTDGLVYSWSYIFGWCSFVISIVSAIICFVMKVETEYLQI</sequence>
<evidence type="ECO:0000313" key="6">
    <source>
        <dbReference type="EMBL" id="CRX73238.1"/>
    </source>
</evidence>
<dbReference type="GO" id="GO:0005886">
    <property type="term" value="C:plasma membrane"/>
    <property type="evidence" value="ECO:0007669"/>
    <property type="project" value="TreeGrafter"/>
</dbReference>
<comment type="subcellular location">
    <subcellularLocation>
        <location evidence="1">Membrane</location>
        <topology evidence="1">Multi-pass membrane protein</topology>
    </subcellularLocation>
</comment>
<dbReference type="EMBL" id="LN868220">
    <property type="protein sequence ID" value="CRX73238.1"/>
    <property type="molecule type" value="mRNA"/>
</dbReference>
<reference evidence="6" key="1">
    <citation type="submission" date="2015-06" db="EMBL/GenBank/DDBJ databases">
        <title>Multifunctionality and plasticity characterize epithelial cells in Hydra.</title>
        <authorList>
            <person name="Buzgariu W."/>
            <person name="Al Haddad S."/>
            <person name="Tomczyk S."/>
            <person name="Wenger Y."/>
            <person name="Galliot B."/>
        </authorList>
    </citation>
    <scope>NUCLEOTIDE SEQUENCE</scope>
    <source>
        <strain evidence="6">Jussy strain</strain>
        <tissue evidence="6">Whole organism</tissue>
    </source>
</reference>
<dbReference type="OMA" id="KCYMQTE"/>
<evidence type="ECO:0000256" key="5">
    <source>
        <dbReference type="SAM" id="Phobius"/>
    </source>
</evidence>
<feature type="transmembrane region" description="Helical" evidence="5">
    <location>
        <begin position="66"/>
        <end position="86"/>
    </location>
</feature>